<name>A0A8D9FRD3_9VIRU</name>
<accession>A0A8D9FRD3</accession>
<proteinExistence type="predicted"/>
<reference evidence="2" key="1">
    <citation type="submission" date="2021-06" db="EMBL/GenBank/DDBJ databases">
        <authorList>
            <person name="Gannon L."/>
            <person name="Redgwell R T."/>
            <person name="Michniewski S."/>
            <person name="Harrison D C."/>
            <person name="Millard A."/>
        </authorList>
    </citation>
    <scope>NUCLEOTIDE SEQUENCE</scope>
</reference>
<feature type="transmembrane region" description="Helical" evidence="1">
    <location>
        <begin position="6"/>
        <end position="22"/>
    </location>
</feature>
<dbReference type="EMBL" id="OU342829">
    <property type="protein sequence ID" value="CAG7581306.1"/>
    <property type="molecule type" value="Genomic_DNA"/>
</dbReference>
<evidence type="ECO:0000256" key="1">
    <source>
        <dbReference type="SAM" id="Phobius"/>
    </source>
</evidence>
<keyword evidence="1" id="KW-0812">Transmembrane</keyword>
<evidence type="ECO:0000313" key="2">
    <source>
        <dbReference type="EMBL" id="CAG7581306.1"/>
    </source>
</evidence>
<protein>
    <submittedName>
        <fullName evidence="2">Uncharacterized protein</fullName>
    </submittedName>
</protein>
<sequence>MPTWSIVLLSIIVFVGLMKIVHKVTKKSRLKREKEKKDQHINRVAKWKAGDELIVWNINNDAVSSDIYDTAEENLNNPRTWSEGVVQLVKWSEDEIIYECENGQQFFGQYHSIRMNKSASHRYRIGKMDNFMEDIDDLAKFREKRLSELLDKEKEESTDD</sequence>
<gene>
    <name evidence="2" type="ORF">SLAVMIC_00777</name>
</gene>
<keyword evidence="1" id="KW-0472">Membrane</keyword>
<keyword evidence="1" id="KW-1133">Transmembrane helix</keyword>
<organism evidence="2">
    <name type="scientific">uncultured marine phage</name>
    <dbReference type="NCBI Taxonomy" id="707152"/>
    <lineage>
        <taxon>Viruses</taxon>
        <taxon>environmental samples</taxon>
    </lineage>
</organism>